<feature type="transmembrane region" description="Helical" evidence="1">
    <location>
        <begin position="115"/>
        <end position="137"/>
    </location>
</feature>
<reference evidence="3" key="1">
    <citation type="journal article" date="2015" name="Nat. Genet.">
        <title>The genome and transcriptome of the zoonotic hookworm Ancylostoma ceylanicum identify infection-specific gene families.</title>
        <authorList>
            <person name="Schwarz E.M."/>
            <person name="Hu Y."/>
            <person name="Antoshechkin I."/>
            <person name="Miller M.M."/>
            <person name="Sternberg P.W."/>
            <person name="Aroian R.V."/>
        </authorList>
    </citation>
    <scope>NUCLEOTIDE SEQUENCE</scope>
    <source>
        <strain evidence="3">HY135</strain>
    </source>
</reference>
<keyword evidence="1" id="KW-0472">Membrane</keyword>
<proteinExistence type="predicted"/>
<dbReference type="Proteomes" id="UP000024635">
    <property type="component" value="Unassembled WGS sequence"/>
</dbReference>
<comment type="caution">
    <text evidence="2">The sequence shown here is derived from an EMBL/GenBank/DDBJ whole genome shotgun (WGS) entry which is preliminary data.</text>
</comment>
<dbReference type="EMBL" id="JARK01001338">
    <property type="protein sequence ID" value="EYC32654.1"/>
    <property type="molecule type" value="Genomic_DNA"/>
</dbReference>
<keyword evidence="1" id="KW-1133">Transmembrane helix</keyword>
<evidence type="ECO:0000256" key="1">
    <source>
        <dbReference type="SAM" id="Phobius"/>
    </source>
</evidence>
<dbReference type="AlphaFoldDB" id="A0A016VYI8"/>
<keyword evidence="3" id="KW-1185">Reference proteome</keyword>
<protein>
    <submittedName>
        <fullName evidence="2">Uncharacterized protein</fullName>
    </submittedName>
</protein>
<gene>
    <name evidence="2" type="primary">Acey_s0002.g1025</name>
    <name evidence="2" type="ORF">Y032_0002g1025</name>
</gene>
<name>A0A016VYI8_9BILA</name>
<evidence type="ECO:0000313" key="2">
    <source>
        <dbReference type="EMBL" id="EYC32654.1"/>
    </source>
</evidence>
<organism evidence="2 3">
    <name type="scientific">Ancylostoma ceylanicum</name>
    <dbReference type="NCBI Taxonomy" id="53326"/>
    <lineage>
        <taxon>Eukaryota</taxon>
        <taxon>Metazoa</taxon>
        <taxon>Ecdysozoa</taxon>
        <taxon>Nematoda</taxon>
        <taxon>Chromadorea</taxon>
        <taxon>Rhabditida</taxon>
        <taxon>Rhabditina</taxon>
        <taxon>Rhabditomorpha</taxon>
        <taxon>Strongyloidea</taxon>
        <taxon>Ancylostomatidae</taxon>
        <taxon>Ancylostomatinae</taxon>
        <taxon>Ancylostoma</taxon>
    </lineage>
</organism>
<sequence length="151" mass="17309">MYLTHYSISTLQKGPLYARFSTSQCRAVRDSVPCDRVPPRALENGSSHAFPRADGAVRSIFKISRRLAVTPERWFHQRSRIVLIVFFVVVYSSTRSRRSSSGSSFRVLRTIPVTFYHYVCCPIPPPLCQLFIAFVLIDVVRINTIKLYHVS</sequence>
<keyword evidence="1" id="KW-0812">Transmembrane</keyword>
<accession>A0A016VYI8</accession>
<evidence type="ECO:0000313" key="3">
    <source>
        <dbReference type="Proteomes" id="UP000024635"/>
    </source>
</evidence>